<dbReference type="InterPro" id="IPR001650">
    <property type="entry name" value="Helicase_C-like"/>
</dbReference>
<dbReference type="Proteomes" id="UP000223596">
    <property type="component" value="Unassembled WGS sequence"/>
</dbReference>
<dbReference type="FunFam" id="3.40.50.10810:FF:000054">
    <property type="entry name" value="Helicase, Snf2 family"/>
    <property type="match status" value="1"/>
</dbReference>
<evidence type="ECO:0000259" key="4">
    <source>
        <dbReference type="PROSITE" id="PS51192"/>
    </source>
</evidence>
<dbReference type="Gene3D" id="3.40.50.10810">
    <property type="entry name" value="Tandem AAA-ATPase domain"/>
    <property type="match status" value="1"/>
</dbReference>
<protein>
    <submittedName>
        <fullName evidence="6">SNF2 family DNA or RNA helicase</fullName>
    </submittedName>
</protein>
<keyword evidence="2" id="KW-0479">Metal-binding</keyword>
<evidence type="ECO:0000259" key="3">
    <source>
        <dbReference type="PROSITE" id="PS50966"/>
    </source>
</evidence>
<dbReference type="InterPro" id="IPR027417">
    <property type="entry name" value="P-loop_NTPase"/>
</dbReference>
<dbReference type="PROSITE" id="PS51194">
    <property type="entry name" value="HELICASE_CTER"/>
    <property type="match status" value="1"/>
</dbReference>
<dbReference type="PROSITE" id="PS50966">
    <property type="entry name" value="ZF_SWIM"/>
    <property type="match status" value="1"/>
</dbReference>
<keyword evidence="1" id="KW-0378">Hydrolase</keyword>
<evidence type="ECO:0000256" key="2">
    <source>
        <dbReference type="PROSITE-ProRule" id="PRU00325"/>
    </source>
</evidence>
<name>A0AB36TCM6_ACETH</name>
<dbReference type="Pfam" id="PF00176">
    <property type="entry name" value="SNF2-rel_dom"/>
    <property type="match status" value="1"/>
</dbReference>
<evidence type="ECO:0000313" key="7">
    <source>
        <dbReference type="Proteomes" id="UP000223596"/>
    </source>
</evidence>
<dbReference type="PROSITE" id="PS51192">
    <property type="entry name" value="HELICASE_ATP_BIND_1"/>
    <property type="match status" value="1"/>
</dbReference>
<dbReference type="CDD" id="cd18012">
    <property type="entry name" value="DEXQc_arch_SWI2_SNF2"/>
    <property type="match status" value="1"/>
</dbReference>
<organism evidence="6 7">
    <name type="scientific">Acetivibrio thermocellus AD2</name>
    <dbReference type="NCBI Taxonomy" id="1138384"/>
    <lineage>
        <taxon>Bacteria</taxon>
        <taxon>Bacillati</taxon>
        <taxon>Bacillota</taxon>
        <taxon>Clostridia</taxon>
        <taxon>Eubacteriales</taxon>
        <taxon>Oscillospiraceae</taxon>
        <taxon>Acetivibrio</taxon>
    </lineage>
</organism>
<comment type="caution">
    <text evidence="6">The sequence shown here is derived from an EMBL/GenBank/DDBJ whole genome shotgun (WGS) entry which is preliminary data.</text>
</comment>
<accession>A0AB36TCM6</accession>
<dbReference type="PANTHER" id="PTHR10799">
    <property type="entry name" value="SNF2/RAD54 HELICASE FAMILY"/>
    <property type="match status" value="1"/>
</dbReference>
<dbReference type="Gene3D" id="3.40.50.300">
    <property type="entry name" value="P-loop containing nucleotide triphosphate hydrolases"/>
    <property type="match status" value="1"/>
</dbReference>
<reference evidence="6 7" key="1">
    <citation type="submission" date="2017-09" db="EMBL/GenBank/DDBJ databases">
        <title>Evaluation of Pacific Biosciences Sequencing Technology to Finishing C. thermocellum Genome Sequences.</title>
        <authorList>
            <person name="Brown S."/>
        </authorList>
    </citation>
    <scope>NUCLEOTIDE SEQUENCE [LARGE SCALE GENOMIC DNA]</scope>
    <source>
        <strain evidence="6 7">AD2</strain>
    </source>
</reference>
<dbReference type="GO" id="GO:0004386">
    <property type="term" value="F:helicase activity"/>
    <property type="evidence" value="ECO:0007669"/>
    <property type="project" value="UniProtKB-KW"/>
</dbReference>
<dbReference type="GO" id="GO:0005524">
    <property type="term" value="F:ATP binding"/>
    <property type="evidence" value="ECO:0007669"/>
    <property type="project" value="InterPro"/>
</dbReference>
<keyword evidence="2" id="KW-0862">Zinc</keyword>
<dbReference type="Pfam" id="PF00271">
    <property type="entry name" value="Helicase_C"/>
    <property type="match status" value="1"/>
</dbReference>
<feature type="domain" description="Helicase C-terminal" evidence="5">
    <location>
        <begin position="923"/>
        <end position="1077"/>
    </location>
</feature>
<dbReference type="GO" id="GO:0016787">
    <property type="term" value="F:hydrolase activity"/>
    <property type="evidence" value="ECO:0007669"/>
    <property type="project" value="UniProtKB-KW"/>
</dbReference>
<dbReference type="AlphaFoldDB" id="A0AB36TCM6"/>
<dbReference type="CDD" id="cd18793">
    <property type="entry name" value="SF2_C_SNF"/>
    <property type="match status" value="1"/>
</dbReference>
<keyword evidence="6" id="KW-0547">Nucleotide-binding</keyword>
<dbReference type="EMBL" id="PDBW01000001">
    <property type="protein sequence ID" value="PFH01355.1"/>
    <property type="molecule type" value="Genomic_DNA"/>
</dbReference>
<dbReference type="SUPFAM" id="SSF52540">
    <property type="entry name" value="P-loop containing nucleoside triphosphate hydrolases"/>
    <property type="match status" value="2"/>
</dbReference>
<evidence type="ECO:0000259" key="5">
    <source>
        <dbReference type="PROSITE" id="PS51194"/>
    </source>
</evidence>
<dbReference type="SMART" id="SM00490">
    <property type="entry name" value="HELICc"/>
    <property type="match status" value="1"/>
</dbReference>
<dbReference type="InterPro" id="IPR049730">
    <property type="entry name" value="SNF2/RAD54-like_C"/>
</dbReference>
<feature type="domain" description="SWIM-type" evidence="3">
    <location>
        <begin position="55"/>
        <end position="95"/>
    </location>
</feature>
<dbReference type="InterPro" id="IPR014001">
    <property type="entry name" value="Helicase_ATP-bd"/>
</dbReference>
<evidence type="ECO:0000313" key="6">
    <source>
        <dbReference type="EMBL" id="PFH01355.1"/>
    </source>
</evidence>
<sequence length="1087" mass="126261">MDIFNINEKIILRHASNNETYKMGLLYNLNHRVRRFEFDNDKLVINAVVRGSEDYDVSIYFNECGDICDYECTCPAYYSYSGACKHIVAVMKMAQSELLKYKYYKYDNYGDSKKQGKNTIEDLFAFFDGLLDEHTKQEVQIEVSYEFNRDYFSSYISSVELRLGIGRLYIVKNMKEFLDHIYTNTPLEFGKNFTFDPAKHTFSEGDQKIINILMEIYENEKHLEQRLKYTYQSMPSAFFDKKVLLSTPYLLRIFDALKNRNFYAKVLDYGEKLVSIAEEDLPLDFSLSRKNNEVLLHLKESRSFVPLTEKGVYFYYNGRIYRPSEKQQKYYIPFISRLLGGKTDTLTFSAAQTERFVSEILPYIHKIGRVSIDKEIEDKLVKEELVAKIYFDKYKEGISAVINFHYGQLVVNPFSGQNYISDPDKIVVRDTESERKIIEIFEAAEFLVDKNIIYLTDENKLFEFLRNDLPRLQELAEVYYSDAFKNISVRFPPSFSGGIRINQASNMLEFSFDYGDIDKSELEHIFSSIKEKKKFYRLKDGSFLSLDLPELKSMSNLVEQLDIKVKDLSKKVIELPKYRAMYIDSLLREANMNGIERSLDFKHMVQNIKEPGDMDFEIPEKLKNILREYQKVGYKWLKTLAYYGLSGILADDMGLGKTLQVIAFILSEKNKAAAPSLVVAPTSLVYNWQEEVKKFAPELKVLVISGSVSERHEKFEKIKDADIVVTSYPLLRRDIDLYRNIKFQYCFLDEAQHIKNPNTLNARTAKQINSEMNFALTGTPIENSITELWSIFDFVMPGYLLSHSKFVKKFETPITKHSDQNALNELGRHIRPFILRRLKKDVLKDLPEKIETKIVCEMTTEQKKIYLAYLKKAKAEVAMELQTNGFEKSQIKILSLLTRLRQICCHPSLFIENYSGESGKIQALEEIMTDAFDSGHRILLFSQFTSMLEIIKQFLDQKSVEYFYLDGSTKAQDRVEMVKAFNQGTGKLFLISLKAGGTGLNLTGADMVIHFDPWWNPAVEDQASDRAHRIGQKNVVQVMKLITQGTIEDKIFELQQKKKEMIDSVIQPGETFLSKMSESEILELFEL</sequence>
<evidence type="ECO:0000256" key="1">
    <source>
        <dbReference type="ARBA" id="ARBA00022801"/>
    </source>
</evidence>
<dbReference type="InterPro" id="IPR007527">
    <property type="entry name" value="Znf_SWIM"/>
</dbReference>
<dbReference type="RefSeq" id="WP_003516406.1">
    <property type="nucleotide sequence ID" value="NZ_CP013828.1"/>
</dbReference>
<gene>
    <name evidence="6" type="ORF">M972_1185</name>
</gene>
<dbReference type="InterPro" id="IPR038718">
    <property type="entry name" value="SNF2-like_sf"/>
</dbReference>
<dbReference type="SMART" id="SM00487">
    <property type="entry name" value="DEXDc"/>
    <property type="match status" value="1"/>
</dbReference>
<keyword evidence="6" id="KW-0347">Helicase</keyword>
<keyword evidence="2" id="KW-0863">Zinc-finger</keyword>
<dbReference type="InterPro" id="IPR000330">
    <property type="entry name" value="SNF2_N"/>
</dbReference>
<dbReference type="InterPro" id="IPR013663">
    <property type="entry name" value="Helicase_SWF/SNF/SWI_bac"/>
</dbReference>
<dbReference type="Pfam" id="PF08455">
    <property type="entry name" value="SNF2_assoc"/>
    <property type="match status" value="1"/>
</dbReference>
<feature type="domain" description="Helicase ATP-binding" evidence="4">
    <location>
        <begin position="638"/>
        <end position="798"/>
    </location>
</feature>
<proteinExistence type="predicted"/>
<dbReference type="Pfam" id="PF04434">
    <property type="entry name" value="SWIM"/>
    <property type="match status" value="1"/>
</dbReference>
<keyword evidence="6" id="KW-0067">ATP-binding</keyword>
<dbReference type="GO" id="GO:0008270">
    <property type="term" value="F:zinc ion binding"/>
    <property type="evidence" value="ECO:0007669"/>
    <property type="project" value="UniProtKB-KW"/>
</dbReference>
<dbReference type="FunFam" id="3.40.50.300:FF:000533">
    <property type="entry name" value="Helicase, Snf2 family"/>
    <property type="match status" value="1"/>
</dbReference>